<name>A0ABP7PX12_9SPHI</name>
<comment type="caution">
    <text evidence="2">The sequence shown here is derived from an EMBL/GenBank/DDBJ whole genome shotgun (WGS) entry which is preliminary data.</text>
</comment>
<evidence type="ECO:0000313" key="3">
    <source>
        <dbReference type="Proteomes" id="UP001501081"/>
    </source>
</evidence>
<sequence length="486" mass="55067">MLTISGKDTEGPYLPQENAAINTRNLDHTWIGDNKELEVKNKLALGFISKHPYRGLNFYAQPNPDNDSTIYTPNEKPYPEMAFPNTNYRLLGLFRFWNVINYFYPYKYAIGRPWDSVLNELIPQIIHATDTVSYHKAIAKMAASINDSHGGLWPQVYDTFTGKYSPSFDFRIIANKAVVVRADSSNPQSLIKTGSVIEAIDGVPLKRKIKAYWDYIPASNNGGKIKSLHYLLLNSKNKTALLSGYQRDRKKFKAIIDLKERDLLKEYKNFFEMESPITYRLLEDSIGYVFFSNINKQNIDSIMQPLMDTKAIIFDMRNYPTNGTGTYTIPQYLLGERKMYSRLTRPNFNLPGTFKYEVANKGTAYSEVGKLNPNFYKGKIILLVDSRTQSAAEWACMTLKTAANVTVIGNQTAGADGNVTRTVLPGGYRINFSGLGIYYPDGSETQRIGIHIDIPVSYTINDVINKTDPLLKTALEFINDKKINSD</sequence>
<organism evidence="2 3">
    <name type="scientific">Pedobacter ginsengiterrae</name>
    <dbReference type="NCBI Taxonomy" id="871696"/>
    <lineage>
        <taxon>Bacteria</taxon>
        <taxon>Pseudomonadati</taxon>
        <taxon>Bacteroidota</taxon>
        <taxon>Sphingobacteriia</taxon>
        <taxon>Sphingobacteriales</taxon>
        <taxon>Sphingobacteriaceae</taxon>
        <taxon>Pedobacter</taxon>
    </lineage>
</organism>
<proteinExistence type="predicted"/>
<dbReference type="Pfam" id="PF03572">
    <property type="entry name" value="Peptidase_S41"/>
    <property type="match status" value="1"/>
</dbReference>
<dbReference type="InterPro" id="IPR005151">
    <property type="entry name" value="Tail-specific_protease"/>
</dbReference>
<feature type="domain" description="Tail specific protease" evidence="1">
    <location>
        <begin position="286"/>
        <end position="456"/>
    </location>
</feature>
<keyword evidence="3" id="KW-1185">Reference proteome</keyword>
<gene>
    <name evidence="2" type="ORF">GCM10022246_25940</name>
</gene>
<reference evidence="3" key="1">
    <citation type="journal article" date="2019" name="Int. J. Syst. Evol. Microbiol.">
        <title>The Global Catalogue of Microorganisms (GCM) 10K type strain sequencing project: providing services to taxonomists for standard genome sequencing and annotation.</title>
        <authorList>
            <consortium name="The Broad Institute Genomics Platform"/>
            <consortium name="The Broad Institute Genome Sequencing Center for Infectious Disease"/>
            <person name="Wu L."/>
            <person name="Ma J."/>
        </authorList>
    </citation>
    <scope>NUCLEOTIDE SEQUENCE [LARGE SCALE GENOMIC DNA]</scope>
    <source>
        <strain evidence="3">JCM 17338</strain>
    </source>
</reference>
<dbReference type="Gene3D" id="3.30.750.44">
    <property type="match status" value="1"/>
</dbReference>
<dbReference type="SUPFAM" id="SSF52096">
    <property type="entry name" value="ClpP/crotonase"/>
    <property type="match status" value="1"/>
</dbReference>
<evidence type="ECO:0000313" key="2">
    <source>
        <dbReference type="EMBL" id="GAA3972444.1"/>
    </source>
</evidence>
<evidence type="ECO:0000259" key="1">
    <source>
        <dbReference type="Pfam" id="PF03572"/>
    </source>
</evidence>
<dbReference type="EMBL" id="BAABAK010000015">
    <property type="protein sequence ID" value="GAA3972444.1"/>
    <property type="molecule type" value="Genomic_DNA"/>
</dbReference>
<dbReference type="Gene3D" id="3.90.226.10">
    <property type="entry name" value="2-enoyl-CoA Hydratase, Chain A, domain 1"/>
    <property type="match status" value="1"/>
</dbReference>
<dbReference type="InterPro" id="IPR029045">
    <property type="entry name" value="ClpP/crotonase-like_dom_sf"/>
</dbReference>
<accession>A0ABP7PX12</accession>
<protein>
    <recommendedName>
        <fullName evidence="1">Tail specific protease domain-containing protein</fullName>
    </recommendedName>
</protein>
<dbReference type="Proteomes" id="UP001501081">
    <property type="component" value="Unassembled WGS sequence"/>
</dbReference>